<accession>A0A0F7U2B8</accession>
<evidence type="ECO:0000313" key="9">
    <source>
        <dbReference type="EMBL" id="CEJ62396.1"/>
    </source>
</evidence>
<feature type="transmembrane region" description="Helical" evidence="8">
    <location>
        <begin position="158"/>
        <end position="177"/>
    </location>
</feature>
<evidence type="ECO:0000256" key="6">
    <source>
        <dbReference type="ARBA" id="ARBA00023136"/>
    </source>
</evidence>
<keyword evidence="4 8" id="KW-0812">Transmembrane</keyword>
<feature type="transmembrane region" description="Helical" evidence="8">
    <location>
        <begin position="444"/>
        <end position="466"/>
    </location>
</feature>
<dbReference type="GO" id="GO:0022857">
    <property type="term" value="F:transmembrane transporter activity"/>
    <property type="evidence" value="ECO:0007669"/>
    <property type="project" value="InterPro"/>
</dbReference>
<keyword evidence="6 8" id="KW-0472">Membrane</keyword>
<dbReference type="Proteomes" id="UP000042958">
    <property type="component" value="Unassembled WGS sequence"/>
</dbReference>
<feature type="transmembrane region" description="Helical" evidence="8">
    <location>
        <begin position="183"/>
        <end position="208"/>
    </location>
</feature>
<evidence type="ECO:0000256" key="2">
    <source>
        <dbReference type="ARBA" id="ARBA00008335"/>
    </source>
</evidence>
<feature type="transmembrane region" description="Helical" evidence="8">
    <location>
        <begin position="128"/>
        <end position="146"/>
    </location>
</feature>
<keyword evidence="5 8" id="KW-1133">Transmembrane helix</keyword>
<dbReference type="GO" id="GO:0016020">
    <property type="term" value="C:membrane"/>
    <property type="evidence" value="ECO:0007669"/>
    <property type="project" value="UniProtKB-SubCell"/>
</dbReference>
<feature type="transmembrane region" description="Helical" evidence="8">
    <location>
        <begin position="289"/>
        <end position="314"/>
    </location>
</feature>
<dbReference type="AlphaFoldDB" id="A0A0F7U2B8"/>
<evidence type="ECO:0000256" key="7">
    <source>
        <dbReference type="SAM" id="MobiDB-lite"/>
    </source>
</evidence>
<keyword evidence="3" id="KW-0813">Transport</keyword>
<comment type="subcellular location">
    <subcellularLocation>
        <location evidence="1">Membrane</location>
        <topology evidence="1">Multi-pass membrane protein</topology>
    </subcellularLocation>
</comment>
<dbReference type="SUPFAM" id="SSF103473">
    <property type="entry name" value="MFS general substrate transporter"/>
    <property type="match status" value="1"/>
</dbReference>
<evidence type="ECO:0000313" key="10">
    <source>
        <dbReference type="Proteomes" id="UP000042958"/>
    </source>
</evidence>
<dbReference type="InterPro" id="IPR011701">
    <property type="entry name" value="MFS"/>
</dbReference>
<proteinExistence type="inferred from homology"/>
<evidence type="ECO:0000256" key="5">
    <source>
        <dbReference type="ARBA" id="ARBA00022989"/>
    </source>
</evidence>
<organism evidence="9 10">
    <name type="scientific">Penicillium brasilianum</name>
    <dbReference type="NCBI Taxonomy" id="104259"/>
    <lineage>
        <taxon>Eukaryota</taxon>
        <taxon>Fungi</taxon>
        <taxon>Dikarya</taxon>
        <taxon>Ascomycota</taxon>
        <taxon>Pezizomycotina</taxon>
        <taxon>Eurotiomycetes</taxon>
        <taxon>Eurotiomycetidae</taxon>
        <taxon>Eurotiales</taxon>
        <taxon>Aspergillaceae</taxon>
        <taxon>Penicillium</taxon>
    </lineage>
</organism>
<protein>
    <submittedName>
        <fullName evidence="9">Putative MFS transporter</fullName>
    </submittedName>
</protein>
<evidence type="ECO:0000256" key="1">
    <source>
        <dbReference type="ARBA" id="ARBA00004141"/>
    </source>
</evidence>
<evidence type="ECO:0000256" key="4">
    <source>
        <dbReference type="ARBA" id="ARBA00022692"/>
    </source>
</evidence>
<gene>
    <name evidence="9" type="ORF">PMG11_10896</name>
</gene>
<keyword evidence="10" id="KW-1185">Reference proteome</keyword>
<feature type="transmembrane region" description="Helical" evidence="8">
    <location>
        <begin position="220"/>
        <end position="240"/>
    </location>
</feature>
<sequence length="505" mass="55726">MGFFGDKNPSEDGIQRAPSDQDVEKTVPAHQESGHVQPATMTTTAIDPELERRVLRKLDLHVPTLMAFFYLLAFLDRSNIGNAKIAGMTEDLNLTGNKYSWLLTIFYISYTVFEFQALMWKIVKPHQWAAFVVFSWGLVATCQAAVHNWQGMMALRFLMGVFEAGFGPGVPYLLSFFYRRHELGLRCGLFLSAAPLANTFAGALAYGITSGHAAIANWRLLFLVEGLPVCAAAILAWFFVPDKPSSARFLNEEEKDVARRRALQQSGEAEREGKIQWKELLETLLDAKAWFTALMYFSCNVSFSSLPVFLPTILKEMGFTAINAQGLTAPPFFASFLCTIATTWVADRLQQRGLMIAGLSAIGGVGYILCATCESVGVRYFGVFLAACGVFPSIANILPWVLNNQGSDTRRGGGIILLNIIGQCGPFLGTNVFPDTQAPRYIKGMSICAAFMFFTTLLALCLRFLLAWENRQLDKKYGPVVEANPTKGGEAAAEDNYGASFRYVL</sequence>
<dbReference type="EMBL" id="CDHK01000015">
    <property type="protein sequence ID" value="CEJ62396.1"/>
    <property type="molecule type" value="Genomic_DNA"/>
</dbReference>
<dbReference type="OrthoDB" id="2985014at2759"/>
<feature type="transmembrane region" description="Helical" evidence="8">
    <location>
        <begin position="380"/>
        <end position="402"/>
    </location>
</feature>
<dbReference type="FunFam" id="1.20.1250.20:FF:000013">
    <property type="entry name" value="MFS general substrate transporter"/>
    <property type="match status" value="1"/>
</dbReference>
<dbReference type="Pfam" id="PF07690">
    <property type="entry name" value="MFS_1"/>
    <property type="match status" value="1"/>
</dbReference>
<dbReference type="FunFam" id="1.20.1250.20:FF:000018">
    <property type="entry name" value="MFS transporter permease"/>
    <property type="match status" value="1"/>
</dbReference>
<evidence type="ECO:0000256" key="8">
    <source>
        <dbReference type="SAM" id="Phobius"/>
    </source>
</evidence>
<dbReference type="InterPro" id="IPR036259">
    <property type="entry name" value="MFS_trans_sf"/>
</dbReference>
<feature type="transmembrane region" description="Helical" evidence="8">
    <location>
        <begin position="60"/>
        <end position="78"/>
    </location>
</feature>
<feature type="transmembrane region" description="Helical" evidence="8">
    <location>
        <begin position="352"/>
        <end position="373"/>
    </location>
</feature>
<feature type="region of interest" description="Disordered" evidence="7">
    <location>
        <begin position="1"/>
        <end position="42"/>
    </location>
</feature>
<comment type="similarity">
    <text evidence="2">Belongs to the major facilitator superfamily.</text>
</comment>
<feature type="transmembrane region" description="Helical" evidence="8">
    <location>
        <begin position="326"/>
        <end position="346"/>
    </location>
</feature>
<evidence type="ECO:0000256" key="3">
    <source>
        <dbReference type="ARBA" id="ARBA00022448"/>
    </source>
</evidence>
<dbReference type="PANTHER" id="PTHR43791:SF36">
    <property type="entry name" value="TRANSPORTER, PUTATIVE (AFU_ORTHOLOGUE AFUA_6G08340)-RELATED"/>
    <property type="match status" value="1"/>
</dbReference>
<reference evidence="10" key="1">
    <citation type="journal article" date="2015" name="Genome Announc.">
        <title>Draft genome sequence of the fungus Penicillium brasilianum MG11.</title>
        <authorList>
            <person name="Horn F."/>
            <person name="Linde J."/>
            <person name="Mattern D.J."/>
            <person name="Walther G."/>
            <person name="Guthke R."/>
            <person name="Brakhage A.A."/>
            <person name="Valiante V."/>
        </authorList>
    </citation>
    <scope>NUCLEOTIDE SEQUENCE [LARGE SCALE GENOMIC DNA]</scope>
    <source>
        <strain evidence="10">MG11</strain>
    </source>
</reference>
<name>A0A0F7U2B8_PENBI</name>
<feature type="transmembrane region" description="Helical" evidence="8">
    <location>
        <begin position="99"/>
        <end position="122"/>
    </location>
</feature>
<dbReference type="Gene3D" id="1.20.1250.20">
    <property type="entry name" value="MFS general substrate transporter like domains"/>
    <property type="match status" value="2"/>
</dbReference>
<dbReference type="PANTHER" id="PTHR43791">
    <property type="entry name" value="PERMEASE-RELATED"/>
    <property type="match status" value="1"/>
</dbReference>
<dbReference type="STRING" id="104259.A0A0F7U2B8"/>